<dbReference type="OrthoDB" id="2735536at2759"/>
<gene>
    <name evidence="1" type="ORF">FIBSPDRAFT_868488</name>
</gene>
<name>A0A166D317_9AGAM</name>
<reference evidence="1 2" key="1">
    <citation type="journal article" date="2016" name="Mol. Biol. Evol.">
        <title>Comparative Genomics of Early-Diverging Mushroom-Forming Fungi Provides Insights into the Origins of Lignocellulose Decay Capabilities.</title>
        <authorList>
            <person name="Nagy L.G."/>
            <person name="Riley R."/>
            <person name="Tritt A."/>
            <person name="Adam C."/>
            <person name="Daum C."/>
            <person name="Floudas D."/>
            <person name="Sun H."/>
            <person name="Yadav J.S."/>
            <person name="Pangilinan J."/>
            <person name="Larsson K.H."/>
            <person name="Matsuura K."/>
            <person name="Barry K."/>
            <person name="Labutti K."/>
            <person name="Kuo R."/>
            <person name="Ohm R.A."/>
            <person name="Bhattacharya S.S."/>
            <person name="Shirouzu T."/>
            <person name="Yoshinaga Y."/>
            <person name="Martin F.M."/>
            <person name="Grigoriev I.V."/>
            <person name="Hibbett D.S."/>
        </authorList>
    </citation>
    <scope>NUCLEOTIDE SEQUENCE [LARGE SCALE GENOMIC DNA]</scope>
    <source>
        <strain evidence="1 2">CBS 109695</strain>
    </source>
</reference>
<dbReference type="EMBL" id="KV417620">
    <property type="protein sequence ID" value="KZP14259.1"/>
    <property type="molecule type" value="Genomic_DNA"/>
</dbReference>
<evidence type="ECO:0000313" key="2">
    <source>
        <dbReference type="Proteomes" id="UP000076532"/>
    </source>
</evidence>
<feature type="non-terminal residue" evidence="1">
    <location>
        <position position="68"/>
    </location>
</feature>
<organism evidence="1 2">
    <name type="scientific">Athelia psychrophila</name>
    <dbReference type="NCBI Taxonomy" id="1759441"/>
    <lineage>
        <taxon>Eukaryota</taxon>
        <taxon>Fungi</taxon>
        <taxon>Dikarya</taxon>
        <taxon>Basidiomycota</taxon>
        <taxon>Agaricomycotina</taxon>
        <taxon>Agaricomycetes</taxon>
        <taxon>Agaricomycetidae</taxon>
        <taxon>Atheliales</taxon>
        <taxon>Atheliaceae</taxon>
        <taxon>Athelia</taxon>
    </lineage>
</organism>
<proteinExistence type="predicted"/>
<protein>
    <submittedName>
        <fullName evidence="1">Uncharacterized protein</fullName>
    </submittedName>
</protein>
<keyword evidence="2" id="KW-1185">Reference proteome</keyword>
<sequence length="68" mass="7293">MALVALNPPMIYGPALQDEATSPGSLDTSASMIYQLFSGKLSAIPDDRLPLFVDVRGAFLMTSPRHTV</sequence>
<dbReference type="Proteomes" id="UP000076532">
    <property type="component" value="Unassembled WGS sequence"/>
</dbReference>
<evidence type="ECO:0000313" key="1">
    <source>
        <dbReference type="EMBL" id="KZP14259.1"/>
    </source>
</evidence>
<dbReference type="AlphaFoldDB" id="A0A166D317"/>
<accession>A0A166D317</accession>
<dbReference type="Gene3D" id="3.40.50.720">
    <property type="entry name" value="NAD(P)-binding Rossmann-like Domain"/>
    <property type="match status" value="1"/>
</dbReference>